<dbReference type="Pfam" id="PF07714">
    <property type="entry name" value="PK_Tyr_Ser-Thr"/>
    <property type="match status" value="2"/>
</dbReference>
<dbReference type="EMBL" id="JAYKXP010000045">
    <property type="protein sequence ID" value="KAK7037702.1"/>
    <property type="molecule type" value="Genomic_DNA"/>
</dbReference>
<dbReference type="PANTHER" id="PTHR44329:SF214">
    <property type="entry name" value="PROTEIN KINASE DOMAIN-CONTAINING PROTEIN"/>
    <property type="match status" value="1"/>
</dbReference>
<organism evidence="2 3">
    <name type="scientific">Paramarasmius palmivorus</name>
    <dbReference type="NCBI Taxonomy" id="297713"/>
    <lineage>
        <taxon>Eukaryota</taxon>
        <taxon>Fungi</taxon>
        <taxon>Dikarya</taxon>
        <taxon>Basidiomycota</taxon>
        <taxon>Agaricomycotina</taxon>
        <taxon>Agaricomycetes</taxon>
        <taxon>Agaricomycetidae</taxon>
        <taxon>Agaricales</taxon>
        <taxon>Marasmiineae</taxon>
        <taxon>Marasmiaceae</taxon>
        <taxon>Paramarasmius</taxon>
    </lineage>
</organism>
<dbReference type="AlphaFoldDB" id="A0AAW0CFV0"/>
<proteinExistence type="predicted"/>
<comment type="caution">
    <text evidence="2">The sequence shown here is derived from an EMBL/GenBank/DDBJ whole genome shotgun (WGS) entry which is preliminary data.</text>
</comment>
<protein>
    <recommendedName>
        <fullName evidence="1">Protein kinase domain-containing protein</fullName>
    </recommendedName>
</protein>
<evidence type="ECO:0000259" key="1">
    <source>
        <dbReference type="PROSITE" id="PS50011"/>
    </source>
</evidence>
<dbReference type="InterPro" id="IPR001245">
    <property type="entry name" value="Ser-Thr/Tyr_kinase_cat_dom"/>
</dbReference>
<accession>A0AAW0CFV0</accession>
<dbReference type="SUPFAM" id="SSF56112">
    <property type="entry name" value="Protein kinase-like (PK-like)"/>
    <property type="match status" value="2"/>
</dbReference>
<keyword evidence="3" id="KW-1185">Reference proteome</keyword>
<dbReference type="GO" id="GO:0004674">
    <property type="term" value="F:protein serine/threonine kinase activity"/>
    <property type="evidence" value="ECO:0007669"/>
    <property type="project" value="TreeGrafter"/>
</dbReference>
<dbReference type="PROSITE" id="PS00108">
    <property type="entry name" value="PROTEIN_KINASE_ST"/>
    <property type="match status" value="2"/>
</dbReference>
<feature type="domain" description="Protein kinase" evidence="1">
    <location>
        <begin position="421"/>
        <end position="727"/>
    </location>
</feature>
<name>A0AAW0CFV0_9AGAR</name>
<dbReference type="InterPro" id="IPR011009">
    <property type="entry name" value="Kinase-like_dom_sf"/>
</dbReference>
<dbReference type="InterPro" id="IPR000719">
    <property type="entry name" value="Prot_kinase_dom"/>
</dbReference>
<dbReference type="InterPro" id="IPR051681">
    <property type="entry name" value="Ser/Thr_Kinases-Pseudokinases"/>
</dbReference>
<dbReference type="Gene3D" id="1.10.510.10">
    <property type="entry name" value="Transferase(Phosphotransferase) domain 1"/>
    <property type="match status" value="2"/>
</dbReference>
<dbReference type="SMART" id="SM00220">
    <property type="entry name" value="S_TKc"/>
    <property type="match status" value="2"/>
</dbReference>
<dbReference type="PROSITE" id="PS50011">
    <property type="entry name" value="PROTEIN_KINASE_DOM"/>
    <property type="match status" value="2"/>
</dbReference>
<dbReference type="InterPro" id="IPR008271">
    <property type="entry name" value="Ser/Thr_kinase_AS"/>
</dbReference>
<dbReference type="Proteomes" id="UP001383192">
    <property type="component" value="Unassembled WGS sequence"/>
</dbReference>
<dbReference type="GO" id="GO:0005524">
    <property type="term" value="F:ATP binding"/>
    <property type="evidence" value="ECO:0007669"/>
    <property type="project" value="InterPro"/>
</dbReference>
<gene>
    <name evidence="2" type="ORF">VNI00_010928</name>
</gene>
<evidence type="ECO:0000313" key="3">
    <source>
        <dbReference type="Proteomes" id="UP001383192"/>
    </source>
</evidence>
<reference evidence="2 3" key="1">
    <citation type="submission" date="2024-01" db="EMBL/GenBank/DDBJ databases">
        <title>A draft genome for a cacao thread blight-causing isolate of Paramarasmius palmivorus.</title>
        <authorList>
            <person name="Baruah I.K."/>
            <person name="Bukari Y."/>
            <person name="Amoako-Attah I."/>
            <person name="Meinhardt L.W."/>
            <person name="Bailey B.A."/>
            <person name="Cohen S.P."/>
        </authorList>
    </citation>
    <scope>NUCLEOTIDE SEQUENCE [LARGE SCALE GENOMIC DNA]</scope>
    <source>
        <strain evidence="2 3">GH-12</strain>
    </source>
</reference>
<sequence length="839" mass="94926">MSDIELRKLKLVFREEEAYRKVLEQKGALAQSLLDLLQQLIDGPDIPNYLRTHICKTILRLSDGSDLHPSCLTLHNVAMVGQHPVDVEGGFGDVWMGNLGADKRVVCLKVARVNMSDIKRLLKPFVREALLWRQLKHPNLLPCLGLYYLDNAKERICLVSPWMENGNLVQYLRNRPRESVNHVQLMHDIASGLSHLHALKIIHGDLKGANILITPSSRACIADFGLSRVATSQLFKFTSTKQQMGTVRWSAPELHMGNSATTKSDIYACGCVYYEESILGAYRQIITGLLPFHELSSDGAVVLAIVTGKSPTNPDNFQNLAPTGIWRLMDRCWEPRSMRPKAEDLLTKLRSIDCRVAVTEDWDDSLFTELRNNVDASDLQHNEALAFLKTIELKCHTMSFKDQLRALQLLFRDEEAYRELLSQRGTVAQSLLDWLHRLIDTPELATNLRSSISLTMLRLSKASDFYPNPLTIRGVVKLGEYYGGFGDIWKGCLEGSEQFEYLREAIVWRQLRHPNLLPCLGVYHLDDSERRIYLVTPWMENGDLVRFLRSRPRESVDRVQLMHDIASGLSHLHALKVIHGDLKGTNILITPSYRACIADFGLSQVLDIKLLQDHETSSGDPTGGTLRWSAPEAFSGGPATKAADIYSCGCVYYEAEIPNDAAVIMAVLQGKRPSRPQDMVSDEIWSLIDSCWAHDSHLRPAAEHLLTVLEANGGVTPAKDWDYDLYFEMQNNADHRERYTEALEFLETAAVMYLSRPGQVQPLQVGTDLATQEYDHNTRMNEMLSYQQQVMDEARLNAGNTLTVSERDALLQKEEELYSRKVDEIRAQRESLKLETSQA</sequence>
<evidence type="ECO:0000313" key="2">
    <source>
        <dbReference type="EMBL" id="KAK7037702.1"/>
    </source>
</evidence>
<feature type="domain" description="Protein kinase" evidence="1">
    <location>
        <begin position="80"/>
        <end position="352"/>
    </location>
</feature>
<dbReference type="PANTHER" id="PTHR44329">
    <property type="entry name" value="SERINE/THREONINE-PROTEIN KINASE TNNI3K-RELATED"/>
    <property type="match status" value="1"/>
</dbReference>